<keyword evidence="3" id="KW-1185">Reference proteome</keyword>
<protein>
    <recommendedName>
        <fullName evidence="4">DUF2244 domain-containing protein</fullName>
    </recommendedName>
</protein>
<dbReference type="EMBL" id="BROH01000002">
    <property type="protein sequence ID" value="GKY87217.1"/>
    <property type="molecule type" value="Genomic_DNA"/>
</dbReference>
<keyword evidence="1" id="KW-0812">Transmembrane</keyword>
<dbReference type="InterPro" id="IPR019253">
    <property type="entry name" value="DUF2244_TM"/>
</dbReference>
<proteinExistence type="predicted"/>
<name>A0ABQ5LT00_9RHOB</name>
<evidence type="ECO:0008006" key="4">
    <source>
        <dbReference type="Google" id="ProtNLM"/>
    </source>
</evidence>
<evidence type="ECO:0000313" key="3">
    <source>
        <dbReference type="Proteomes" id="UP001144205"/>
    </source>
</evidence>
<keyword evidence="1" id="KW-1133">Transmembrane helix</keyword>
<reference evidence="2" key="1">
    <citation type="journal article" date="2023" name="Int. J. Syst. Evol. Microbiol.">
        <title>Sinisalibacter aestuarii sp. nov., isolated from estuarine sediment of the Arakawa River.</title>
        <authorList>
            <person name="Arafat S.T."/>
            <person name="Hirano S."/>
            <person name="Sato A."/>
            <person name="Takeuchi K."/>
            <person name="Yasuda T."/>
            <person name="Terahara T."/>
            <person name="Hamada M."/>
            <person name="Kobayashi T."/>
        </authorList>
    </citation>
    <scope>NUCLEOTIDE SEQUENCE</scope>
    <source>
        <strain evidence="2">B-399</strain>
    </source>
</reference>
<keyword evidence="1" id="KW-0472">Membrane</keyword>
<feature type="transmembrane region" description="Helical" evidence="1">
    <location>
        <begin position="42"/>
        <end position="60"/>
    </location>
</feature>
<gene>
    <name evidence="2" type="ORF">STA1M1_10860</name>
</gene>
<dbReference type="Proteomes" id="UP001144205">
    <property type="component" value="Unassembled WGS sequence"/>
</dbReference>
<dbReference type="RefSeq" id="WP_281841210.1">
    <property type="nucleotide sequence ID" value="NZ_BROH01000002.1"/>
</dbReference>
<comment type="caution">
    <text evidence="2">The sequence shown here is derived from an EMBL/GenBank/DDBJ whole genome shotgun (WGS) entry which is preliminary data.</text>
</comment>
<dbReference type="Pfam" id="PF10003">
    <property type="entry name" value="DUF2244"/>
    <property type="match status" value="1"/>
</dbReference>
<evidence type="ECO:0000256" key="1">
    <source>
        <dbReference type="SAM" id="Phobius"/>
    </source>
</evidence>
<accession>A0ABQ5LT00</accession>
<evidence type="ECO:0000313" key="2">
    <source>
        <dbReference type="EMBL" id="GKY87217.1"/>
    </source>
</evidence>
<sequence length="179" mass="20042">MPYHWDKPLTDAPAADAPGHAEGAPPLASLHAWPFRSLPKRGFAFIIGMAYMLLLIPVSAFVGTLAVWWLLVPGLAAIAALYWFIGKSYRDGEILEELDIWPDLVRLTRHGPHGRHASWEANLYWVTLQIHPRGGPVPNYVTLKGAGREVEIGAFLSDDERPRLHEELRQALVLAQSRR</sequence>
<feature type="transmembrane region" description="Helical" evidence="1">
    <location>
        <begin position="66"/>
        <end position="85"/>
    </location>
</feature>
<organism evidence="2 3">
    <name type="scientific">Sinisalibacter aestuarii</name>
    <dbReference type="NCBI Taxonomy" id="2949426"/>
    <lineage>
        <taxon>Bacteria</taxon>
        <taxon>Pseudomonadati</taxon>
        <taxon>Pseudomonadota</taxon>
        <taxon>Alphaproteobacteria</taxon>
        <taxon>Rhodobacterales</taxon>
        <taxon>Roseobacteraceae</taxon>
        <taxon>Sinisalibacter</taxon>
    </lineage>
</organism>